<dbReference type="EMBL" id="FXAW01000008">
    <property type="protein sequence ID" value="SMG49451.1"/>
    <property type="molecule type" value="Genomic_DNA"/>
</dbReference>
<dbReference type="Gene3D" id="1.10.150.130">
    <property type="match status" value="1"/>
</dbReference>
<dbReference type="PANTHER" id="PTHR30349">
    <property type="entry name" value="PHAGE INTEGRASE-RELATED"/>
    <property type="match status" value="1"/>
</dbReference>
<evidence type="ECO:0000256" key="5">
    <source>
        <dbReference type="PROSITE-ProRule" id="PRU01248"/>
    </source>
</evidence>
<evidence type="ECO:0000256" key="6">
    <source>
        <dbReference type="SAM" id="Coils"/>
    </source>
</evidence>
<dbReference type="PANTHER" id="PTHR30349:SF64">
    <property type="entry name" value="PROPHAGE INTEGRASE INTD-RELATED"/>
    <property type="match status" value="1"/>
</dbReference>
<evidence type="ECO:0000256" key="1">
    <source>
        <dbReference type="ARBA" id="ARBA00008857"/>
    </source>
</evidence>
<dbReference type="CDD" id="cd01185">
    <property type="entry name" value="INTN1_C_like"/>
    <property type="match status" value="1"/>
</dbReference>
<dbReference type="Pfam" id="PF00589">
    <property type="entry name" value="Phage_integrase"/>
    <property type="match status" value="1"/>
</dbReference>
<dbReference type="RefSeq" id="WP_221406437.1">
    <property type="nucleotide sequence ID" value="NZ_FXAW01000008.1"/>
</dbReference>
<dbReference type="Gene3D" id="1.10.443.10">
    <property type="entry name" value="Intergrase catalytic core"/>
    <property type="match status" value="1"/>
</dbReference>
<dbReference type="InterPro" id="IPR011010">
    <property type="entry name" value="DNA_brk_join_enz"/>
</dbReference>
<dbReference type="Proteomes" id="UP000193804">
    <property type="component" value="Unassembled WGS sequence"/>
</dbReference>
<dbReference type="STRING" id="1028.SAMN05661096_03614"/>
<dbReference type="InterPro" id="IPR025269">
    <property type="entry name" value="SAM-like_dom"/>
</dbReference>
<dbReference type="SUPFAM" id="SSF56349">
    <property type="entry name" value="DNA breaking-rejoining enzymes"/>
    <property type="match status" value="1"/>
</dbReference>
<dbReference type="PROSITE" id="PS51900">
    <property type="entry name" value="CB"/>
    <property type="match status" value="1"/>
</dbReference>
<keyword evidence="10" id="KW-1185">Reference proteome</keyword>
<evidence type="ECO:0000259" key="7">
    <source>
        <dbReference type="PROSITE" id="PS51898"/>
    </source>
</evidence>
<dbReference type="InterPro" id="IPR050090">
    <property type="entry name" value="Tyrosine_recombinase_XerCD"/>
</dbReference>
<feature type="domain" description="Tyr recombinase" evidence="7">
    <location>
        <begin position="219"/>
        <end position="408"/>
    </location>
</feature>
<dbReference type="PROSITE" id="PS51898">
    <property type="entry name" value="TYR_RECOMBINASE"/>
    <property type="match status" value="1"/>
</dbReference>
<comment type="similarity">
    <text evidence="1">Belongs to the 'phage' integrase family.</text>
</comment>
<keyword evidence="4" id="KW-0233">DNA recombination</keyword>
<evidence type="ECO:0000313" key="9">
    <source>
        <dbReference type="EMBL" id="SMG49451.1"/>
    </source>
</evidence>
<dbReference type="InterPro" id="IPR035386">
    <property type="entry name" value="Arm-DNA-bind_5"/>
</dbReference>
<keyword evidence="6" id="KW-0175">Coiled coil</keyword>
<evidence type="ECO:0000256" key="2">
    <source>
        <dbReference type="ARBA" id="ARBA00022908"/>
    </source>
</evidence>
<dbReference type="InterPro" id="IPR002104">
    <property type="entry name" value="Integrase_catalytic"/>
</dbReference>
<sequence>MINITFFHNKQKIDTNNEAPIWMTLTFNGQRIRKSIKDSKIKQSSWNNTKARVKNVTVNSKGITSELINARLEELEENIRKINKVVLRENIRLNEEYILSKLENPQTIDARNISFFQAFDEFLEICKGHKANNTVKNYTTIRNFIERFQTDTKYKIELELIDFGFYEKLRDYAFKKKNVADNYFVKVISVLKTFMNWAIDKRYCKATDFKKFRTHEREKEVIYLTKEELFKLYNHNFESRKLDHVKDTFCFACFTGLRFSDLRTLESSNILEGYIIKNIQKTKEVGSKIPLNRFAQEILDKYRDTIHYPLPTISEQKYNKYIKECCEKIEIDTPTTIVEYRGNQSFQKTVPKHKLITSHVARKTFVTNSLIFGMKELVVRSITGHKKESSFKKYVKIADNIKQTEMENTWDKQ</sequence>
<dbReference type="Pfam" id="PF17293">
    <property type="entry name" value="Arm-DNA-bind_5"/>
    <property type="match status" value="1"/>
</dbReference>
<dbReference type="GO" id="GO:0006310">
    <property type="term" value="P:DNA recombination"/>
    <property type="evidence" value="ECO:0007669"/>
    <property type="project" value="UniProtKB-KW"/>
</dbReference>
<dbReference type="InterPro" id="IPR013762">
    <property type="entry name" value="Integrase-like_cat_sf"/>
</dbReference>
<organism evidence="9 10">
    <name type="scientific">Marivirga sericea</name>
    <dbReference type="NCBI Taxonomy" id="1028"/>
    <lineage>
        <taxon>Bacteria</taxon>
        <taxon>Pseudomonadati</taxon>
        <taxon>Bacteroidota</taxon>
        <taxon>Cytophagia</taxon>
        <taxon>Cytophagales</taxon>
        <taxon>Marivirgaceae</taxon>
        <taxon>Marivirga</taxon>
    </lineage>
</organism>
<accession>A0A1X7L6H5</accession>
<evidence type="ECO:0000259" key="8">
    <source>
        <dbReference type="PROSITE" id="PS51900"/>
    </source>
</evidence>
<dbReference type="GO" id="GO:0003677">
    <property type="term" value="F:DNA binding"/>
    <property type="evidence" value="ECO:0007669"/>
    <property type="project" value="UniProtKB-UniRule"/>
</dbReference>
<name>A0A1X7L6H5_9BACT</name>
<dbReference type="Pfam" id="PF13102">
    <property type="entry name" value="Phage_int_SAM_5"/>
    <property type="match status" value="1"/>
</dbReference>
<evidence type="ECO:0000256" key="3">
    <source>
        <dbReference type="ARBA" id="ARBA00023125"/>
    </source>
</evidence>
<gene>
    <name evidence="9" type="ORF">SAMN05661096_03614</name>
</gene>
<feature type="coiled-coil region" evidence="6">
    <location>
        <begin position="65"/>
        <end position="92"/>
    </location>
</feature>
<protein>
    <submittedName>
        <fullName evidence="9">Site-specific recombinase XerD</fullName>
    </submittedName>
</protein>
<keyword evidence="3 5" id="KW-0238">DNA-binding</keyword>
<dbReference type="InterPro" id="IPR010998">
    <property type="entry name" value="Integrase_recombinase_N"/>
</dbReference>
<feature type="domain" description="Core-binding (CB)" evidence="8">
    <location>
        <begin position="113"/>
        <end position="199"/>
    </location>
</feature>
<dbReference type="InterPro" id="IPR044068">
    <property type="entry name" value="CB"/>
</dbReference>
<evidence type="ECO:0000313" key="10">
    <source>
        <dbReference type="Proteomes" id="UP000193804"/>
    </source>
</evidence>
<proteinExistence type="inferred from homology"/>
<evidence type="ECO:0000256" key="4">
    <source>
        <dbReference type="ARBA" id="ARBA00023172"/>
    </source>
</evidence>
<dbReference type="GO" id="GO:0015074">
    <property type="term" value="P:DNA integration"/>
    <property type="evidence" value="ECO:0007669"/>
    <property type="project" value="UniProtKB-KW"/>
</dbReference>
<reference evidence="10" key="1">
    <citation type="submission" date="2017-04" db="EMBL/GenBank/DDBJ databases">
        <authorList>
            <person name="Varghese N."/>
            <person name="Submissions S."/>
        </authorList>
    </citation>
    <scope>NUCLEOTIDE SEQUENCE [LARGE SCALE GENOMIC DNA]</scope>
    <source>
        <strain evidence="10">DSM 4125</strain>
    </source>
</reference>
<keyword evidence="2" id="KW-0229">DNA integration</keyword>
<dbReference type="AlphaFoldDB" id="A0A1X7L6H5"/>